<dbReference type="SUPFAM" id="SSF52540">
    <property type="entry name" value="P-loop containing nucleoside triphosphate hydrolases"/>
    <property type="match status" value="1"/>
</dbReference>
<name>A0AAD6FH62_9TELE</name>
<sequence length="761" mass="86535">MSLLEQERLQPQMLPAVQSAQYTLLRKYGELNGPQHVSDVEAKTAQQSRKKIAARLTITKLFHRYRAQLIYNKHNVTVTSDTPTKGEKICLTVYDNNIMVPLTVKNSEVKMVYLSFWASELVKDIFTVSDCHGNIIKTLTQLPLRPGEAYKIQVHFNSEHAGFYEQLLVFTFETRLQSTDTFEVMRLLEINQRTSYDEEPLTTVPYSLCDIETVKWIPVEGFNYSLLPMAVPLKGYEMPDSIKDLKQTTMELEKMPLNWENYPTKFHLLLHLEELQQKTEIEKYNQDAPLFRHKDNRDLLILKIACAAKNSHSRLVGNKLRVCPLNPLGGLNETSYEAWVCHVDLENMWLQCNKGDGMRFRFLFFINRMPLRNQHRAVELVQTHRLMEVLFPTGKFSSHHSRLDRLIELESNPEQCNAVLHIVAASAKPSPYLIFGPPGTGKTVTLVEAIKQIVTRQPCCHILACAPSNSAADHLCEKIRAGSIPTSMVYRLLVSGGIPPGHFTYLFVDEAGQATETECIIPLAGLLDPQTCQLVLAGDPKQLGPILSSIVAEKHGLGVSMLERLMKNIVLYKSHETHGFNNRFVSKLLRNYRSHPAILKIPNELFYAGQLQPYADKATYSAYCDWECLPRKVEKIKNALQTDKDLRQENLENIMVGSVEKFQGKECNVILVSTVRSYPKLTAHKQQVTIGFVDNEKRFNVALTRAQALLIVVGDPRVLKTEPIWNKFIHYCSEEGGYRGIAVSDGEEEEEEDALPNVHSE</sequence>
<dbReference type="InterPro" id="IPR047187">
    <property type="entry name" value="SF1_C_Upf1"/>
</dbReference>
<dbReference type="Pfam" id="PF13604">
    <property type="entry name" value="AAA_30"/>
    <property type="match status" value="1"/>
</dbReference>
<dbReference type="Proteomes" id="UP001219934">
    <property type="component" value="Unassembled WGS sequence"/>
</dbReference>
<dbReference type="InterPro" id="IPR041679">
    <property type="entry name" value="DNA2/NAM7-like_C"/>
</dbReference>
<evidence type="ECO:0000313" key="5">
    <source>
        <dbReference type="Proteomes" id="UP001219934"/>
    </source>
</evidence>
<reference evidence="4" key="1">
    <citation type="submission" date="2022-11" db="EMBL/GenBank/DDBJ databases">
        <title>Chromosome-level genome of Pogonophryne albipinna.</title>
        <authorList>
            <person name="Jo E."/>
        </authorList>
    </citation>
    <scope>NUCLEOTIDE SEQUENCE</scope>
    <source>
        <strain evidence="4">SGF0006</strain>
        <tissue evidence="4">Muscle</tissue>
    </source>
</reference>
<comment type="caution">
    <text evidence="4">The sequence shown here is derived from an EMBL/GenBank/DDBJ whole genome shotgun (WGS) entry which is preliminary data.</text>
</comment>
<dbReference type="Gene3D" id="3.40.50.300">
    <property type="entry name" value="P-loop containing nucleotide triphosphate hydrolases"/>
    <property type="match status" value="3"/>
</dbReference>
<dbReference type="EMBL" id="JAPTMU010000012">
    <property type="protein sequence ID" value="KAJ4933746.1"/>
    <property type="molecule type" value="Genomic_DNA"/>
</dbReference>
<dbReference type="InterPro" id="IPR027417">
    <property type="entry name" value="P-loop_NTPase"/>
</dbReference>
<feature type="domain" description="AAA+ ATPase" evidence="3">
    <location>
        <begin position="428"/>
        <end position="557"/>
    </location>
</feature>
<keyword evidence="5" id="KW-1185">Reference proteome</keyword>
<keyword evidence="2" id="KW-0963">Cytoplasm</keyword>
<dbReference type="InterPro" id="IPR049077">
    <property type="entry name" value="MOV-10_Ig-like"/>
</dbReference>
<dbReference type="InterPro" id="IPR026122">
    <property type="entry name" value="MOV-10/SDE3_DEXXQ/H-box"/>
</dbReference>
<dbReference type="GO" id="GO:0032574">
    <property type="term" value="F:5'-3' RNA helicase activity"/>
    <property type="evidence" value="ECO:0007669"/>
    <property type="project" value="InterPro"/>
</dbReference>
<dbReference type="Pfam" id="PF21633">
    <property type="entry name" value="MOV-10_Ig-like"/>
    <property type="match status" value="1"/>
</dbReference>
<dbReference type="Pfam" id="PF21635">
    <property type="entry name" value="Mov-10_helical"/>
    <property type="match status" value="1"/>
</dbReference>
<organism evidence="4 5">
    <name type="scientific">Pogonophryne albipinna</name>
    <dbReference type="NCBI Taxonomy" id="1090488"/>
    <lineage>
        <taxon>Eukaryota</taxon>
        <taxon>Metazoa</taxon>
        <taxon>Chordata</taxon>
        <taxon>Craniata</taxon>
        <taxon>Vertebrata</taxon>
        <taxon>Euteleostomi</taxon>
        <taxon>Actinopterygii</taxon>
        <taxon>Neopterygii</taxon>
        <taxon>Teleostei</taxon>
        <taxon>Neoteleostei</taxon>
        <taxon>Acanthomorphata</taxon>
        <taxon>Eupercaria</taxon>
        <taxon>Perciformes</taxon>
        <taxon>Notothenioidei</taxon>
        <taxon>Pogonophryne</taxon>
    </lineage>
</organism>
<dbReference type="InterPro" id="IPR003593">
    <property type="entry name" value="AAA+_ATPase"/>
</dbReference>
<dbReference type="CDD" id="cd18038">
    <property type="entry name" value="DEXXQc_Helz-like"/>
    <property type="match status" value="1"/>
</dbReference>
<dbReference type="GO" id="GO:0005737">
    <property type="term" value="C:cytoplasm"/>
    <property type="evidence" value="ECO:0007669"/>
    <property type="project" value="UniProtKB-SubCell"/>
</dbReference>
<evidence type="ECO:0000259" key="3">
    <source>
        <dbReference type="SMART" id="SM00382"/>
    </source>
</evidence>
<proteinExistence type="predicted"/>
<dbReference type="PANTHER" id="PTHR45418:SF1">
    <property type="entry name" value="CANCER_TESTIS ANTIGEN 55"/>
    <property type="match status" value="1"/>
</dbReference>
<dbReference type="Pfam" id="PF13087">
    <property type="entry name" value="AAA_12"/>
    <property type="match status" value="1"/>
</dbReference>
<protein>
    <recommendedName>
        <fullName evidence="3">AAA+ ATPase domain-containing protein</fullName>
    </recommendedName>
</protein>
<evidence type="ECO:0000256" key="1">
    <source>
        <dbReference type="ARBA" id="ARBA00004496"/>
    </source>
</evidence>
<evidence type="ECO:0000256" key="2">
    <source>
        <dbReference type="ARBA" id="ARBA00022490"/>
    </source>
</evidence>
<dbReference type="InterPro" id="IPR049079">
    <property type="entry name" value="Mov-10_helical"/>
</dbReference>
<gene>
    <name evidence="4" type="ORF">JOQ06_006558</name>
</gene>
<dbReference type="PANTHER" id="PTHR45418">
    <property type="entry name" value="CANCER/TESTIS ANTIGEN 55"/>
    <property type="match status" value="1"/>
</dbReference>
<accession>A0AAD6FH62</accession>
<comment type="subcellular location">
    <subcellularLocation>
        <location evidence="1">Cytoplasm</location>
    </subcellularLocation>
</comment>
<dbReference type="AlphaFoldDB" id="A0AAD6FH62"/>
<dbReference type="GO" id="GO:0003723">
    <property type="term" value="F:RNA binding"/>
    <property type="evidence" value="ECO:0007669"/>
    <property type="project" value="InterPro"/>
</dbReference>
<dbReference type="SMART" id="SM00382">
    <property type="entry name" value="AAA"/>
    <property type="match status" value="1"/>
</dbReference>
<dbReference type="CDD" id="cd18808">
    <property type="entry name" value="SF1_C_Upf1"/>
    <property type="match status" value="1"/>
</dbReference>
<evidence type="ECO:0000313" key="4">
    <source>
        <dbReference type="EMBL" id="KAJ4933746.1"/>
    </source>
</evidence>